<accession>A0AAE0NZU5</accession>
<dbReference type="Pfam" id="PF25486">
    <property type="entry name" value="DUF7909"/>
    <property type="match status" value="1"/>
</dbReference>
<comment type="caution">
    <text evidence="10">The sequence shown here is derived from an EMBL/GenBank/DDBJ whole genome shotgun (WGS) entry which is preliminary data.</text>
</comment>
<dbReference type="InterPro" id="IPR057231">
    <property type="entry name" value="DUF7909"/>
</dbReference>
<proteinExistence type="predicted"/>
<keyword evidence="2" id="KW-0812">Transmembrane</keyword>
<feature type="domain" description="WSC" evidence="9">
    <location>
        <begin position="235"/>
        <end position="339"/>
    </location>
</feature>
<evidence type="ECO:0000256" key="2">
    <source>
        <dbReference type="ARBA" id="ARBA00022692"/>
    </source>
</evidence>
<gene>
    <name evidence="10" type="ORF">B0H63DRAFT_391020</name>
</gene>
<evidence type="ECO:0000256" key="3">
    <source>
        <dbReference type="ARBA" id="ARBA00022729"/>
    </source>
</evidence>
<evidence type="ECO:0000256" key="6">
    <source>
        <dbReference type="ARBA" id="ARBA00023180"/>
    </source>
</evidence>
<keyword evidence="6" id="KW-0325">Glycoprotein</keyword>
<dbReference type="SMART" id="SM00321">
    <property type="entry name" value="WSC"/>
    <property type="match status" value="1"/>
</dbReference>
<evidence type="ECO:0000259" key="9">
    <source>
        <dbReference type="PROSITE" id="PS51212"/>
    </source>
</evidence>
<organism evidence="10 11">
    <name type="scientific">Podospora didyma</name>
    <dbReference type="NCBI Taxonomy" id="330526"/>
    <lineage>
        <taxon>Eukaryota</taxon>
        <taxon>Fungi</taxon>
        <taxon>Dikarya</taxon>
        <taxon>Ascomycota</taxon>
        <taxon>Pezizomycotina</taxon>
        <taxon>Sordariomycetes</taxon>
        <taxon>Sordariomycetidae</taxon>
        <taxon>Sordariales</taxon>
        <taxon>Podosporaceae</taxon>
        <taxon>Podospora</taxon>
    </lineage>
</organism>
<keyword evidence="11" id="KW-1185">Reference proteome</keyword>
<evidence type="ECO:0000256" key="1">
    <source>
        <dbReference type="ARBA" id="ARBA00004167"/>
    </source>
</evidence>
<dbReference type="PANTHER" id="PTHR24269">
    <property type="entry name" value="KREMEN PROTEIN"/>
    <property type="match status" value="1"/>
</dbReference>
<reference evidence="10" key="2">
    <citation type="submission" date="2023-06" db="EMBL/GenBank/DDBJ databases">
        <authorList>
            <consortium name="Lawrence Berkeley National Laboratory"/>
            <person name="Haridas S."/>
            <person name="Hensen N."/>
            <person name="Bonometti L."/>
            <person name="Westerberg I."/>
            <person name="Brannstrom I.O."/>
            <person name="Guillou S."/>
            <person name="Cros-Aarteil S."/>
            <person name="Calhoun S."/>
            <person name="Kuo A."/>
            <person name="Mondo S."/>
            <person name="Pangilinan J."/>
            <person name="Riley R."/>
            <person name="LaButti K."/>
            <person name="Andreopoulos B."/>
            <person name="Lipzen A."/>
            <person name="Chen C."/>
            <person name="Yanf M."/>
            <person name="Daum C."/>
            <person name="Ng V."/>
            <person name="Clum A."/>
            <person name="Steindorff A."/>
            <person name="Ohm R."/>
            <person name="Martin F."/>
            <person name="Silar P."/>
            <person name="Natvig D."/>
            <person name="Lalanne C."/>
            <person name="Gautier V."/>
            <person name="Ament-velasquez S.L."/>
            <person name="Kruys A."/>
            <person name="Hutchinson M.I."/>
            <person name="Powell A.J."/>
            <person name="Barry K."/>
            <person name="Miller A.N."/>
            <person name="Grigoriev I.V."/>
            <person name="Debuchy R."/>
            <person name="Gladieux P."/>
            <person name="Thoren M.H."/>
            <person name="Johannesson H."/>
        </authorList>
    </citation>
    <scope>NUCLEOTIDE SEQUENCE</scope>
    <source>
        <strain evidence="10">CBS 232.78</strain>
    </source>
</reference>
<feature type="region of interest" description="Disordered" evidence="7">
    <location>
        <begin position="197"/>
        <end position="224"/>
    </location>
</feature>
<dbReference type="PANTHER" id="PTHR24269:SF16">
    <property type="entry name" value="PROTEIN SLG1"/>
    <property type="match status" value="1"/>
</dbReference>
<keyword evidence="3 8" id="KW-0732">Signal</keyword>
<dbReference type="Pfam" id="PF01822">
    <property type="entry name" value="WSC"/>
    <property type="match status" value="1"/>
</dbReference>
<comment type="subcellular location">
    <subcellularLocation>
        <location evidence="1">Membrane</location>
        <topology evidence="1">Single-pass membrane protein</topology>
    </subcellularLocation>
</comment>
<dbReference type="InterPro" id="IPR051836">
    <property type="entry name" value="Kremen_rcpt"/>
</dbReference>
<dbReference type="GO" id="GO:0005886">
    <property type="term" value="C:plasma membrane"/>
    <property type="evidence" value="ECO:0007669"/>
    <property type="project" value="TreeGrafter"/>
</dbReference>
<dbReference type="PROSITE" id="PS51257">
    <property type="entry name" value="PROKAR_LIPOPROTEIN"/>
    <property type="match status" value="1"/>
</dbReference>
<feature type="signal peptide" evidence="8">
    <location>
        <begin position="1"/>
        <end position="19"/>
    </location>
</feature>
<evidence type="ECO:0000256" key="4">
    <source>
        <dbReference type="ARBA" id="ARBA00022989"/>
    </source>
</evidence>
<dbReference type="PROSITE" id="PS51212">
    <property type="entry name" value="WSC"/>
    <property type="match status" value="1"/>
</dbReference>
<dbReference type="Proteomes" id="UP001285441">
    <property type="component" value="Unassembled WGS sequence"/>
</dbReference>
<evidence type="ECO:0000256" key="8">
    <source>
        <dbReference type="SAM" id="SignalP"/>
    </source>
</evidence>
<evidence type="ECO:0000256" key="5">
    <source>
        <dbReference type="ARBA" id="ARBA00023136"/>
    </source>
</evidence>
<feature type="chain" id="PRO_5041985292" evidence="8">
    <location>
        <begin position="20"/>
        <end position="351"/>
    </location>
</feature>
<name>A0AAE0NZU5_9PEZI</name>
<keyword evidence="5" id="KW-0472">Membrane</keyword>
<dbReference type="EMBL" id="JAULSW010000002">
    <property type="protein sequence ID" value="KAK3390665.1"/>
    <property type="molecule type" value="Genomic_DNA"/>
</dbReference>
<protein>
    <submittedName>
        <fullName evidence="10">WSC domain-containing protein</fullName>
    </submittedName>
</protein>
<dbReference type="InterPro" id="IPR002889">
    <property type="entry name" value="WSC_carb-bd"/>
</dbReference>
<reference evidence="10" key="1">
    <citation type="journal article" date="2023" name="Mol. Phylogenet. Evol.">
        <title>Genome-scale phylogeny and comparative genomics of the fungal order Sordariales.</title>
        <authorList>
            <person name="Hensen N."/>
            <person name="Bonometti L."/>
            <person name="Westerberg I."/>
            <person name="Brannstrom I.O."/>
            <person name="Guillou S."/>
            <person name="Cros-Aarteil S."/>
            <person name="Calhoun S."/>
            <person name="Haridas S."/>
            <person name="Kuo A."/>
            <person name="Mondo S."/>
            <person name="Pangilinan J."/>
            <person name="Riley R."/>
            <person name="LaButti K."/>
            <person name="Andreopoulos B."/>
            <person name="Lipzen A."/>
            <person name="Chen C."/>
            <person name="Yan M."/>
            <person name="Daum C."/>
            <person name="Ng V."/>
            <person name="Clum A."/>
            <person name="Steindorff A."/>
            <person name="Ohm R.A."/>
            <person name="Martin F."/>
            <person name="Silar P."/>
            <person name="Natvig D.O."/>
            <person name="Lalanne C."/>
            <person name="Gautier V."/>
            <person name="Ament-Velasquez S.L."/>
            <person name="Kruys A."/>
            <person name="Hutchinson M.I."/>
            <person name="Powell A.J."/>
            <person name="Barry K."/>
            <person name="Miller A.N."/>
            <person name="Grigoriev I.V."/>
            <person name="Debuchy R."/>
            <person name="Gladieux P."/>
            <person name="Hiltunen Thoren M."/>
            <person name="Johannesson H."/>
        </authorList>
    </citation>
    <scope>NUCLEOTIDE SEQUENCE</scope>
    <source>
        <strain evidence="10">CBS 232.78</strain>
    </source>
</reference>
<evidence type="ECO:0000313" key="10">
    <source>
        <dbReference type="EMBL" id="KAK3390665.1"/>
    </source>
</evidence>
<dbReference type="AlphaFoldDB" id="A0AAE0NZU5"/>
<keyword evidence="4" id="KW-1133">Transmembrane helix</keyword>
<evidence type="ECO:0000313" key="11">
    <source>
        <dbReference type="Proteomes" id="UP001285441"/>
    </source>
</evidence>
<evidence type="ECO:0000256" key="7">
    <source>
        <dbReference type="SAM" id="MobiDB-lite"/>
    </source>
</evidence>
<sequence length="351" mass="37140">MQQRKVLAALLAGVATSAACVIPPGTLSGTISAPFRIQVQNASRPAVHNLYMNLFVAGGGDRHLFIGPVGVPTFDLTLVDGVINHVPAGVRAVIGGEFSDIDHTTKLFMTGRGDPRAIFQPTYACNPDTDALQIELAFVAYQDHPPPGGWICVRPAFENSHEFRYYPPGNTLVDVNRECIKVTLVALIQGATTLSTVTTASSTSSSPPSSTSSTTSSAPANTNTVLPFTDNTALGWRFIGCAPEERRVTPPDAPVRTLPSALLAGDDLTNAKCMAFCGAAGYTYAGPEWRRECWCANSYLPTRQPATTLASLANCNYKCAGNAAEYCGGDAWLSLYQKCPAGGPCVNAVFT</sequence>